<accession>A0ABV4AX16</accession>
<feature type="region of interest" description="Disordered" evidence="2">
    <location>
        <begin position="444"/>
        <end position="468"/>
    </location>
</feature>
<keyword evidence="1" id="KW-0175">Coiled coil</keyword>
<dbReference type="RefSeq" id="WP_369458845.1">
    <property type="nucleotide sequence ID" value="NZ_JBGBDC010000001.1"/>
</dbReference>
<keyword evidence="5" id="KW-1185">Reference proteome</keyword>
<evidence type="ECO:0000256" key="1">
    <source>
        <dbReference type="SAM" id="Coils"/>
    </source>
</evidence>
<dbReference type="Proteomes" id="UP001562178">
    <property type="component" value="Unassembled WGS sequence"/>
</dbReference>
<protein>
    <submittedName>
        <fullName evidence="4">Phage tail length tape measure family protein</fullName>
    </submittedName>
</protein>
<feature type="coiled-coil region" evidence="1">
    <location>
        <begin position="471"/>
        <end position="554"/>
    </location>
</feature>
<comment type="caution">
    <text evidence="4">The sequence shown here is derived from an EMBL/GenBank/DDBJ whole genome shotgun (WGS) entry which is preliminary data.</text>
</comment>
<sequence>MADLEKNIKIGVDLSDLQLGVHEAINSIQGFWSSVEAGSRNSAQSFEMMTSAFQSQSSVIQVGIRDTQRFSETFVQVQQTSQVALTSYTRDLATVQKEQENANGAAKRWAESTKVVFGLLAQGAPAFFGKFITETINAEKQQAQLSAMLKSTGEAAGWSQERLNGMAASLSKSSVFSSGEITQAQTQLLTYSNVVGQQFPQAMQAVVDMSSRMGTSVTSSAETIGQALNSPSEGLKALADKGVQFTDQQKEMVAQLEATGQVGAAQAVILDALQTSYGGAAVAARDTLGGALEALQNSFATAMTGDSGSLQGMRESIESLNETLSSEATRAGFQSVIGAIAEVVELAVKGISALGQLANAASLSRKETSHKTASTNLEWNKKKYEEAKDLAEAEPGNKRWREEAQKYYDAMRADLANMQRITASMQPPTVELPSVNVQTPKLMPRQVPSAGNPSANNVRRESGGSDQDSAISGIRLRIAAEEDLIDRLKERGTATDRRTESDRLVKKLETEISEATDQRTKANLQGQLVEAQRYQTTQQGRIELEKQIQAQEEARKSYLKYIDDLKKSASAIGDMADKQEAANANFGKSKIAIAEMAMEKARSEANNASGVPWRPEVSEGLAKIAEQHERYVQSLKEGAYIEASSKYAEQLKAAKEEYELQQYSMSLLGVEETQRQKLLAVRKAELQLAREIEQIKKSSYDSNSEKNATKEADLIAQARLTAETKLQTELARIQDQYVTQQASKYGDVVRQGFADFLNNGAQGLKNLGKSLKTTVLTSISDALYKAFAQKFVMNIGANITGMITSGVGWLSGLFGGSSGLGGSGDGAMSLLSGGSNAYSLYTGEGLLGQTSRYVGSMLGWGSTSTFSAHTINSANAIGMAGGDPLGFLATSSEAAGAGGSGVGSWFSGGGWVMSIPIIAAYLGGMFKEEKQVGSGLMGELGGDMYGYQLMRESGSLFGGPKYRYLAAEKEIEKANAQIETLQGQIAANPEAKENGYRERQLQQLYSRVEMLQENYGTAIEGSKGPIKVLQDAFKDMREDTAKKADTLGLNGDAIRAMKVALGLDEIHPDTGGKGLQLTGLSQEEASAKIQQALAQANEELARSVLGSWQEQTREVTRMVWDNVQVAGDSDTEQWARVGRQVTETVTEQIFVMSEYVRTGEKAVDALTRMSSSLVGVNQIFELFGSTLLEGSLSAGDWASKLVDAVGSMDALTQAASTYYDLYYSDDEKRSRASKVANEGMEERGLDLRVGDVDAKKKYRALVDKAIADRDEELLAWLLQFADDFANGVDAVTASLEDGTNALAAKLQEIQQIREETLSTLGLSMDGLVDGFINEINEGRGAEAGSWLANQISAGFEQAVYEQAINTILSSMIDGMITPMLTAALTGANVADAVSGAAIDNMISNANAAIQALNTLLTSTEFVEGMEKLKVTVKSLGNSIGVSVPKMRSYQGGVSNLGSSYDSSAKAANSAADAAKKLADQWSKTIDAMANEMKRLRGQLLGSGPDQGAAYYESLFAIKTAQARSGNQDAADELPSIIQALEALAKASATSQADVLLKQSAWLASLADTRNFLAHKYGVDIGDVKTAEVGAATAGRVVQASGNTALLSALQASSDNPVLVAEVRALRLSLDNHDANRKAEATVVVPAVQQLNKTLRMWDADGMPATRKQEENA</sequence>
<feature type="domain" description="Bacteriophage tail tape measure N-terminal" evidence="3">
    <location>
        <begin position="137"/>
        <end position="250"/>
    </location>
</feature>
<organism evidence="4 5">
    <name type="scientific">Comamonas sediminis</name>
    <dbReference type="NCBI Taxonomy" id="1783360"/>
    <lineage>
        <taxon>Bacteria</taxon>
        <taxon>Pseudomonadati</taxon>
        <taxon>Pseudomonadota</taxon>
        <taxon>Betaproteobacteria</taxon>
        <taxon>Burkholderiales</taxon>
        <taxon>Comamonadaceae</taxon>
        <taxon>Comamonas</taxon>
    </lineage>
</organism>
<proteinExistence type="predicted"/>
<gene>
    <name evidence="4" type="ORF">AB7A72_01795</name>
</gene>
<dbReference type="Pfam" id="PF06791">
    <property type="entry name" value="TMP_2"/>
    <property type="match status" value="1"/>
</dbReference>
<evidence type="ECO:0000256" key="2">
    <source>
        <dbReference type="SAM" id="MobiDB-lite"/>
    </source>
</evidence>
<evidence type="ECO:0000313" key="4">
    <source>
        <dbReference type="EMBL" id="MEY2249724.1"/>
    </source>
</evidence>
<evidence type="ECO:0000259" key="3">
    <source>
        <dbReference type="Pfam" id="PF06791"/>
    </source>
</evidence>
<reference evidence="4 5" key="1">
    <citation type="journal article" date="2016" name="Int. J. Syst. Evol. Microbiol.">
        <title>Description of Comamonas sediminis sp. nov., isolated from lagoon sediments.</title>
        <authorList>
            <person name="Subhash Y."/>
            <person name="Bang J.J."/>
            <person name="You T.H."/>
            <person name="Lee S.S."/>
        </authorList>
    </citation>
    <scope>NUCLEOTIDE SEQUENCE [LARGE SCALE GENOMIC DNA]</scope>
    <source>
        <strain evidence="4 5">JCM 31169</strain>
    </source>
</reference>
<evidence type="ECO:0000313" key="5">
    <source>
        <dbReference type="Proteomes" id="UP001562178"/>
    </source>
</evidence>
<dbReference type="InterPro" id="IPR009628">
    <property type="entry name" value="Phage_tape_measure_N"/>
</dbReference>
<dbReference type="EMBL" id="JBGBDC010000001">
    <property type="protein sequence ID" value="MEY2249724.1"/>
    <property type="molecule type" value="Genomic_DNA"/>
</dbReference>
<name>A0ABV4AX16_9BURK</name>